<dbReference type="EMBL" id="BSRX01000089">
    <property type="protein sequence ID" value="GLW59524.1"/>
    <property type="molecule type" value="Genomic_DNA"/>
</dbReference>
<name>A0A9W6PR88_9ACTN</name>
<comment type="caution">
    <text evidence="2">The sequence shown here is derived from an EMBL/GenBank/DDBJ whole genome shotgun (WGS) entry which is preliminary data.</text>
</comment>
<dbReference type="Proteomes" id="UP001165143">
    <property type="component" value="Unassembled WGS sequence"/>
</dbReference>
<evidence type="ECO:0000256" key="1">
    <source>
        <dbReference type="SAM" id="MobiDB-lite"/>
    </source>
</evidence>
<proteinExistence type="predicted"/>
<feature type="compositionally biased region" description="Gly residues" evidence="1">
    <location>
        <begin position="156"/>
        <end position="165"/>
    </location>
</feature>
<feature type="compositionally biased region" description="Low complexity" evidence="1">
    <location>
        <begin position="137"/>
        <end position="146"/>
    </location>
</feature>
<dbReference type="RefSeq" id="WP_051778709.1">
    <property type="nucleotide sequence ID" value="NZ_BSRX01000089.1"/>
</dbReference>
<dbReference type="AlphaFoldDB" id="A0A9W6PR88"/>
<accession>A0A9W6PR88</accession>
<gene>
    <name evidence="2" type="ORF">Kpho01_75340</name>
</gene>
<dbReference type="OrthoDB" id="3542391at2"/>
<evidence type="ECO:0000313" key="2">
    <source>
        <dbReference type="EMBL" id="GLW59524.1"/>
    </source>
</evidence>
<feature type="region of interest" description="Disordered" evidence="1">
    <location>
        <begin position="136"/>
        <end position="172"/>
    </location>
</feature>
<evidence type="ECO:0000313" key="3">
    <source>
        <dbReference type="Proteomes" id="UP001165143"/>
    </source>
</evidence>
<sequence>MLAESLIALAGAGGTALVGAMATDAWQTVRAGAAGLFRRGGAERQRAIADRLDHDAELVARAAEPERVRQGLAPAWQVEWEALLTEHPELAEELQGFVERTVAALPRVEQNWTQNVTAHGHGRAYGALGGNVVVHEAAQSGASGAQPGPPAPGGPDAPGGSGGSGEAAEGPR</sequence>
<reference evidence="2" key="1">
    <citation type="submission" date="2023-02" db="EMBL/GenBank/DDBJ databases">
        <title>Kitasatospora phosalacinea NBRC 14362.</title>
        <authorList>
            <person name="Ichikawa N."/>
            <person name="Sato H."/>
            <person name="Tonouchi N."/>
        </authorList>
    </citation>
    <scope>NUCLEOTIDE SEQUENCE</scope>
    <source>
        <strain evidence="2">NBRC 14362</strain>
    </source>
</reference>
<protein>
    <submittedName>
        <fullName evidence="2">Uncharacterized protein</fullName>
    </submittedName>
</protein>
<organism evidence="2 3">
    <name type="scientific">Kitasatospora phosalacinea</name>
    <dbReference type="NCBI Taxonomy" id="2065"/>
    <lineage>
        <taxon>Bacteria</taxon>
        <taxon>Bacillati</taxon>
        <taxon>Actinomycetota</taxon>
        <taxon>Actinomycetes</taxon>
        <taxon>Kitasatosporales</taxon>
        <taxon>Streptomycetaceae</taxon>
        <taxon>Kitasatospora</taxon>
    </lineage>
</organism>